<name>A0A0G0LR18_9BACT</name>
<evidence type="ECO:0000313" key="1">
    <source>
        <dbReference type="EMBL" id="KKQ93497.1"/>
    </source>
</evidence>
<accession>A0A0G0LR18</accession>
<comment type="caution">
    <text evidence="1">The sequence shown here is derived from an EMBL/GenBank/DDBJ whole genome shotgun (WGS) entry which is preliminary data.</text>
</comment>
<dbReference type="Proteomes" id="UP000034932">
    <property type="component" value="Unassembled WGS sequence"/>
</dbReference>
<protein>
    <submittedName>
        <fullName evidence="1">Uncharacterized protein</fullName>
    </submittedName>
</protein>
<gene>
    <name evidence="1" type="ORF">UT19_C0011G0042</name>
</gene>
<dbReference type="EMBL" id="LBVW01000011">
    <property type="protein sequence ID" value="KKQ93497.1"/>
    <property type="molecule type" value="Genomic_DNA"/>
</dbReference>
<reference evidence="1 2" key="1">
    <citation type="journal article" date="2015" name="Nature">
        <title>rRNA introns, odd ribosomes, and small enigmatic genomes across a large radiation of phyla.</title>
        <authorList>
            <person name="Brown C.T."/>
            <person name="Hug L.A."/>
            <person name="Thomas B.C."/>
            <person name="Sharon I."/>
            <person name="Castelle C.J."/>
            <person name="Singh A."/>
            <person name="Wilkins M.J."/>
            <person name="Williams K.H."/>
            <person name="Banfield J.F."/>
        </authorList>
    </citation>
    <scope>NUCLEOTIDE SEQUENCE [LARGE SCALE GENOMIC DNA]</scope>
</reference>
<evidence type="ECO:0000313" key="2">
    <source>
        <dbReference type="Proteomes" id="UP000034932"/>
    </source>
</evidence>
<proteinExistence type="predicted"/>
<dbReference type="AlphaFoldDB" id="A0A0G0LR18"/>
<organism evidence="1 2">
    <name type="scientific">Candidatus Woesebacteria bacterium GW2011_GWB1_39_10b</name>
    <dbReference type="NCBI Taxonomy" id="1618573"/>
    <lineage>
        <taxon>Bacteria</taxon>
        <taxon>Candidatus Woeseibacteriota</taxon>
    </lineage>
</organism>
<sequence>MGKENNIINVDLSVISALKIIRNPHIGFEDSCMDDAIKILDHNQGSLLLYVPKTDLPAMEKQVGRSTQKNVVVYEGVRVIPTQRREGPLFILDGIGEEGYIDSIHVVIDAVRVEHGARKANEELDTFLRRMRNNWGQRDLAQKIEDSFKQGEEN</sequence>